<evidence type="ECO:0000256" key="2">
    <source>
        <dbReference type="ARBA" id="ARBA00022695"/>
    </source>
</evidence>
<sequence length="208" mass="23411">MIRPHDLIWVADLAALGTEQELPEWVSRQWHIDLPLIVRRDRHHAGRIPAGIRGTQRSQRAAVWVDAAAVHRITTPESLVTDAFVLLRSPFISLPPVQALMSLLRLLRNWHWGVTGSCGYALATGLPVMHDDSDLDIVVRCPQPVERTTLIELTQCLQLIPCRMDVQIETPQGGFALLEWLRSDRVLIKTNTGPRLSVSPWGTDEMTL</sequence>
<dbReference type="STRING" id="104623.Ser39006_02938"/>
<keyword evidence="1" id="KW-0808">Transferase</keyword>
<dbReference type="NCBIfam" id="TIGR03135">
    <property type="entry name" value="malonate_mdcG"/>
    <property type="match status" value="1"/>
</dbReference>
<feature type="domain" description="Phosphoribosyl-dephospho-CoA transferase MdcG N-terminal" evidence="4">
    <location>
        <begin position="3"/>
        <end position="76"/>
    </location>
</feature>
<dbReference type="InterPro" id="IPR017557">
    <property type="entry name" value="Holo-ACP_synthase"/>
</dbReference>
<organism evidence="6 7">
    <name type="scientific">Serratia sp. (strain ATCC 39006)</name>
    <name type="common">Prodigiosinella confusarubida</name>
    <dbReference type="NCBI Taxonomy" id="104623"/>
    <lineage>
        <taxon>Bacteria</taxon>
        <taxon>Pseudomonadati</taxon>
        <taxon>Pseudomonadota</taxon>
        <taxon>Gammaproteobacteria</taxon>
        <taxon>Enterobacterales</taxon>
        <taxon>Pectobacteriaceae</taxon>
        <taxon>Prodigiosinella</taxon>
    </lineage>
</organism>
<evidence type="ECO:0000256" key="1">
    <source>
        <dbReference type="ARBA" id="ARBA00022679"/>
    </source>
</evidence>
<keyword evidence="7" id="KW-1185">Reference proteome</keyword>
<reference evidence="6" key="4">
    <citation type="submission" date="2017-11" db="EMBL/GenBank/DDBJ databases">
        <title>Complete genome sequence of Serratia sp. ATCC 39006.</title>
        <authorList>
            <person name="Hampton H.G."/>
            <person name="Jackson S.A."/>
            <person name="Jauregui R."/>
            <person name="Poulter G.T.M."/>
            <person name="Salmond G.P.C."/>
            <person name="Fineran P.C."/>
        </authorList>
    </citation>
    <scope>NUCLEOTIDE SEQUENCE</scope>
    <source>
        <strain evidence="6">ATCC 39006</strain>
    </source>
</reference>
<evidence type="ECO:0000313" key="8">
    <source>
        <dbReference type="Proteomes" id="UP000233778"/>
    </source>
</evidence>
<dbReference type="EMBL" id="CP025085">
    <property type="protein sequence ID" value="AUH00587.1"/>
    <property type="molecule type" value="Genomic_DNA"/>
</dbReference>
<evidence type="ECO:0000313" key="6">
    <source>
        <dbReference type="EMBL" id="AUH04908.1"/>
    </source>
</evidence>
<dbReference type="InterPro" id="IPR049180">
    <property type="entry name" value="MdcG_C"/>
</dbReference>
<dbReference type="OrthoDB" id="1275217at2"/>
<dbReference type="EMBL" id="CP025084">
    <property type="protein sequence ID" value="AUH04908.1"/>
    <property type="molecule type" value="Genomic_DNA"/>
</dbReference>
<dbReference type="InterPro" id="IPR048903">
    <property type="entry name" value="MdcG_N"/>
</dbReference>
<reference evidence="5 8" key="3">
    <citation type="submission" date="2017-11" db="EMBL/GenBank/DDBJ databases">
        <title>Complete genome sequence of Serratia sp. ATCC 39006 LacA.</title>
        <authorList>
            <person name="Hampton H.G."/>
            <person name="Jackson S.A."/>
            <person name="Jauregui R."/>
            <person name="Poulter G.T.M."/>
            <person name="Salmond G.P.C."/>
            <person name="Fineran P.C."/>
        </authorList>
    </citation>
    <scope>NUCLEOTIDE SEQUENCE [LARGE SCALE GENOMIC DNA]</scope>
    <source>
        <strain evidence="5 8">ATCC 39006</strain>
    </source>
</reference>
<evidence type="ECO:0000259" key="4">
    <source>
        <dbReference type="Pfam" id="PF20866"/>
    </source>
</evidence>
<accession>A0A2I5T7P2</accession>
<dbReference type="Pfam" id="PF10620">
    <property type="entry name" value="MdcG"/>
    <property type="match status" value="1"/>
</dbReference>
<evidence type="ECO:0000259" key="3">
    <source>
        <dbReference type="Pfam" id="PF10620"/>
    </source>
</evidence>
<dbReference type="NCBIfam" id="NF002332">
    <property type="entry name" value="PRK01293.1"/>
    <property type="match status" value="1"/>
</dbReference>
<reference evidence="6" key="2">
    <citation type="submission" date="2013-09" db="EMBL/GenBank/DDBJ databases">
        <authorList>
            <person name="Wang G."/>
            <person name="Yang Y."/>
            <person name="Su Y."/>
        </authorList>
    </citation>
    <scope>NUCLEOTIDE SEQUENCE</scope>
    <source>
        <strain evidence="6">ATCC 39006</strain>
    </source>
</reference>
<name>A0A2I5T7P2_SERS3</name>
<evidence type="ECO:0000313" key="5">
    <source>
        <dbReference type="EMBL" id="AUH00587.1"/>
    </source>
</evidence>
<dbReference type="Pfam" id="PF20866">
    <property type="entry name" value="MdcG_N"/>
    <property type="match status" value="1"/>
</dbReference>
<dbReference type="RefSeq" id="WP_021016201.1">
    <property type="nucleotide sequence ID" value="NZ_CP025084.1"/>
</dbReference>
<dbReference type="KEGG" id="serq:CWC46_12655"/>
<feature type="domain" description="Phosphoribosyl-dephospho-CoA transferase MdcG C-terminal" evidence="3">
    <location>
        <begin position="96"/>
        <end position="197"/>
    </location>
</feature>
<dbReference type="Proteomes" id="UP000233778">
    <property type="component" value="Chromosome"/>
</dbReference>
<dbReference type="KEGG" id="sera:Ser39006_012660"/>
<dbReference type="GO" id="GO:0016779">
    <property type="term" value="F:nucleotidyltransferase activity"/>
    <property type="evidence" value="ECO:0007669"/>
    <property type="project" value="UniProtKB-KW"/>
</dbReference>
<reference evidence="6 7" key="1">
    <citation type="journal article" date="2013" name="Genome Announc.">
        <title>Draft genome sequence of Serratia sp. strain ATCC 39006, a model bacterium for analysis of the biosynthesis and regulation of prodigiosin, a carbapenem, and gas vesicles.</title>
        <authorList>
            <person name="Fineran P.C."/>
            <person name="Iglesias Cans M.C."/>
            <person name="Ramsay J.P."/>
            <person name="Wilf N.M."/>
            <person name="Cossyleon D."/>
            <person name="McNeil M.B."/>
            <person name="Williamson N.R."/>
            <person name="Monson R.E."/>
            <person name="Becher S.A."/>
            <person name="Stanton J.A."/>
            <person name="Brugger K."/>
            <person name="Brown S.D."/>
            <person name="Salmond G.P."/>
        </authorList>
    </citation>
    <scope>NUCLEOTIDE SEQUENCE [LARGE SCALE GENOMIC DNA]</scope>
    <source>
        <strain evidence="6">ATCC 39006</strain>
        <strain evidence="7">ATCC 39006 / SC 11482</strain>
    </source>
</reference>
<dbReference type="Proteomes" id="UP000017700">
    <property type="component" value="Chromosome"/>
</dbReference>
<dbReference type="AlphaFoldDB" id="A0A2I5T7P2"/>
<protein>
    <submittedName>
        <fullName evidence="6">Malonate decarboxylase holo-ACP synthase</fullName>
    </submittedName>
</protein>
<keyword evidence="2" id="KW-0548">Nucleotidyltransferase</keyword>
<gene>
    <name evidence="5" type="ORF">CWC46_12655</name>
    <name evidence="6" type="ORF">Ser39006_012660</name>
</gene>
<evidence type="ECO:0000313" key="7">
    <source>
        <dbReference type="Proteomes" id="UP000017700"/>
    </source>
</evidence>
<proteinExistence type="predicted"/>